<name>A0ABW4TFE1_9ACTN</name>
<dbReference type="GO" id="GO:0016853">
    <property type="term" value="F:isomerase activity"/>
    <property type="evidence" value="ECO:0007669"/>
    <property type="project" value="UniProtKB-KW"/>
</dbReference>
<dbReference type="Gene3D" id="1.20.120.450">
    <property type="entry name" value="dinb family like domain"/>
    <property type="match status" value="1"/>
</dbReference>
<dbReference type="InterPro" id="IPR034660">
    <property type="entry name" value="DinB/YfiT-like"/>
</dbReference>
<dbReference type="Proteomes" id="UP001597368">
    <property type="component" value="Unassembled WGS sequence"/>
</dbReference>
<reference evidence="3" key="1">
    <citation type="journal article" date="2019" name="Int. J. Syst. Evol. Microbiol.">
        <title>The Global Catalogue of Microorganisms (GCM) 10K type strain sequencing project: providing services to taxonomists for standard genome sequencing and annotation.</title>
        <authorList>
            <consortium name="The Broad Institute Genomics Platform"/>
            <consortium name="The Broad Institute Genome Sequencing Center for Infectious Disease"/>
            <person name="Wu L."/>
            <person name="Ma J."/>
        </authorList>
    </citation>
    <scope>NUCLEOTIDE SEQUENCE [LARGE SCALE GENOMIC DNA]</scope>
    <source>
        <strain evidence="3">ICMP 6774ER</strain>
    </source>
</reference>
<evidence type="ECO:0000259" key="1">
    <source>
        <dbReference type="Pfam" id="PF11716"/>
    </source>
</evidence>
<feature type="domain" description="Mycothiol-dependent maleylpyruvate isomerase metal-binding" evidence="1">
    <location>
        <begin position="26"/>
        <end position="118"/>
    </location>
</feature>
<dbReference type="Pfam" id="PF11716">
    <property type="entry name" value="MDMPI_N"/>
    <property type="match status" value="1"/>
</dbReference>
<dbReference type="SUPFAM" id="SSF109854">
    <property type="entry name" value="DinB/YfiT-like putative metalloenzymes"/>
    <property type="match status" value="1"/>
</dbReference>
<dbReference type="EMBL" id="JBHUFV010000096">
    <property type="protein sequence ID" value="MFD1939732.1"/>
    <property type="molecule type" value="Genomic_DNA"/>
</dbReference>
<dbReference type="RefSeq" id="WP_379582284.1">
    <property type="nucleotide sequence ID" value="NZ_JBHUFV010000096.1"/>
</dbReference>
<protein>
    <submittedName>
        <fullName evidence="2">Maleylpyruvate isomerase N-terminal domain-containing protein</fullName>
    </submittedName>
</protein>
<evidence type="ECO:0000313" key="3">
    <source>
        <dbReference type="Proteomes" id="UP001597368"/>
    </source>
</evidence>
<comment type="caution">
    <text evidence="2">The sequence shown here is derived from an EMBL/GenBank/DDBJ whole genome shotgun (WGS) entry which is preliminary data.</text>
</comment>
<accession>A0ABW4TFE1</accession>
<proteinExistence type="predicted"/>
<keyword evidence="2" id="KW-0413">Isomerase</keyword>
<evidence type="ECO:0000313" key="2">
    <source>
        <dbReference type="EMBL" id="MFD1939732.1"/>
    </source>
</evidence>
<sequence length="150" mass="15541">MLQLPAPSAGGEPGLGRAIPSAFGRRAGAAAGWTIAHQIAHLASADANVLIAPRTPEAFDAVLKQAPAAGSHYADLDAAAGAAKPRSVLLEQWRAGRTEVAAELRDVSLDDGFPWYGSQVCASLLPCRFRRCGFLLPGCPHALRSACGCP</sequence>
<gene>
    <name evidence="2" type="ORF">ACFSKW_50580</name>
</gene>
<dbReference type="InterPro" id="IPR024344">
    <property type="entry name" value="MDMPI_metal-binding"/>
</dbReference>
<keyword evidence="3" id="KW-1185">Reference proteome</keyword>
<organism evidence="2 3">
    <name type="scientific">Nonomuraea mangrovi</name>
    <dbReference type="NCBI Taxonomy" id="2316207"/>
    <lineage>
        <taxon>Bacteria</taxon>
        <taxon>Bacillati</taxon>
        <taxon>Actinomycetota</taxon>
        <taxon>Actinomycetes</taxon>
        <taxon>Streptosporangiales</taxon>
        <taxon>Streptosporangiaceae</taxon>
        <taxon>Nonomuraea</taxon>
    </lineage>
</organism>